<keyword evidence="6 9" id="KW-0067">ATP-binding</keyword>
<dbReference type="OrthoDB" id="347657at2759"/>
<name>A2DYS1_TRIV3</name>
<dbReference type="InterPro" id="IPR050236">
    <property type="entry name" value="Ser_Thr_kinase_AGC"/>
</dbReference>
<keyword evidence="3" id="KW-0808">Transferase</keyword>
<dbReference type="InterPro" id="IPR000719">
    <property type="entry name" value="Prot_kinase_dom"/>
</dbReference>
<dbReference type="EC" id="2.7.11.1" evidence="1"/>
<dbReference type="Pfam" id="PF00069">
    <property type="entry name" value="Pkinase"/>
    <property type="match status" value="1"/>
</dbReference>
<dbReference type="RefSeq" id="XP_001326684.1">
    <property type="nucleotide sequence ID" value="XM_001326649.1"/>
</dbReference>
<dbReference type="InParanoid" id="A2DYS1"/>
<proteinExistence type="inferred from homology"/>
<dbReference type="Gene3D" id="1.10.510.10">
    <property type="entry name" value="Transferase(Phosphotransferase) domain 1"/>
    <property type="match status" value="1"/>
</dbReference>
<dbReference type="InterPro" id="IPR008271">
    <property type="entry name" value="Ser/Thr_kinase_AS"/>
</dbReference>
<evidence type="ECO:0000256" key="7">
    <source>
        <dbReference type="ARBA" id="ARBA00047899"/>
    </source>
</evidence>
<dbReference type="PANTHER" id="PTHR24356">
    <property type="entry name" value="SERINE/THREONINE-PROTEIN KINASE"/>
    <property type="match status" value="1"/>
</dbReference>
<evidence type="ECO:0000256" key="6">
    <source>
        <dbReference type="ARBA" id="ARBA00022840"/>
    </source>
</evidence>
<dbReference type="VEuPathDB" id="TrichDB:TVAG_426540"/>
<dbReference type="InterPro" id="IPR017441">
    <property type="entry name" value="Protein_kinase_ATP_BS"/>
</dbReference>
<evidence type="ECO:0000259" key="11">
    <source>
        <dbReference type="PROSITE" id="PS50011"/>
    </source>
</evidence>
<dbReference type="PROSITE" id="PS00108">
    <property type="entry name" value="PROTEIN_KINASE_ST"/>
    <property type="match status" value="1"/>
</dbReference>
<dbReference type="AlphaFoldDB" id="A2DYS1"/>
<dbReference type="PANTHER" id="PTHR24356:SF1">
    <property type="entry name" value="SERINE_THREONINE-PROTEIN KINASE GREATWALL"/>
    <property type="match status" value="1"/>
</dbReference>
<evidence type="ECO:0000256" key="8">
    <source>
        <dbReference type="ARBA" id="ARBA00048679"/>
    </source>
</evidence>
<evidence type="ECO:0000256" key="5">
    <source>
        <dbReference type="ARBA" id="ARBA00022777"/>
    </source>
</evidence>
<dbReference type="GO" id="GO:0005524">
    <property type="term" value="F:ATP binding"/>
    <property type="evidence" value="ECO:0007669"/>
    <property type="project" value="UniProtKB-UniRule"/>
</dbReference>
<evidence type="ECO:0000313" key="13">
    <source>
        <dbReference type="Proteomes" id="UP000001542"/>
    </source>
</evidence>
<sequence length="270" mass="30752">MLCSETTTIKDFLIEKQIGLGSYGKIVLAKHKASGALYAIKMVSRRNVQKSKRLETANIEKRCLESIDSQYVVKLYGYFEDPLCFNFVLEYVEGGDMFTLRHELVPQLPHIFKQVVSSLAYLHSHKIIHRDIKLENILVDHNNNIKLCDFGSAKICEEETSTFCRSSYIGSADYTAPEILNKQDICHALDLWDLGIAIYAAYNGHGPFYSLNRLQVFDNIRNCKYAMVETIPGAAQDLISKLLKLDPKERLGYNDFSTGYSTILSHPYFN</sequence>
<comment type="similarity">
    <text evidence="10">Belongs to the protein kinase superfamily.</text>
</comment>
<organism evidence="12 13">
    <name type="scientific">Trichomonas vaginalis (strain ATCC PRA-98 / G3)</name>
    <dbReference type="NCBI Taxonomy" id="412133"/>
    <lineage>
        <taxon>Eukaryota</taxon>
        <taxon>Metamonada</taxon>
        <taxon>Parabasalia</taxon>
        <taxon>Trichomonadida</taxon>
        <taxon>Trichomonadidae</taxon>
        <taxon>Trichomonas</taxon>
    </lineage>
</organism>
<dbReference type="Proteomes" id="UP000001542">
    <property type="component" value="Unassembled WGS sequence"/>
</dbReference>
<dbReference type="FunFam" id="1.10.510.10:FF:000833">
    <property type="entry name" value="AGC family protein kinase"/>
    <property type="match status" value="1"/>
</dbReference>
<evidence type="ECO:0000313" key="12">
    <source>
        <dbReference type="EMBL" id="EAY14461.1"/>
    </source>
</evidence>
<protein>
    <recommendedName>
        <fullName evidence="1">non-specific serine/threonine protein kinase</fullName>
        <ecNumber evidence="1">2.7.11.1</ecNumber>
    </recommendedName>
</protein>
<dbReference type="SMART" id="SM00220">
    <property type="entry name" value="S_TKc"/>
    <property type="match status" value="1"/>
</dbReference>
<keyword evidence="13" id="KW-1185">Reference proteome</keyword>
<keyword evidence="2 10" id="KW-0723">Serine/threonine-protein kinase</keyword>
<dbReference type="FunFam" id="3.30.200.20:FF:001256">
    <property type="entry name" value="AGC family protein kinase"/>
    <property type="match status" value="1"/>
</dbReference>
<dbReference type="STRING" id="5722.A2DYS1"/>
<reference evidence="12" key="2">
    <citation type="journal article" date="2007" name="Science">
        <title>Draft genome sequence of the sexually transmitted pathogen Trichomonas vaginalis.</title>
        <authorList>
            <person name="Carlton J.M."/>
            <person name="Hirt R.P."/>
            <person name="Silva J.C."/>
            <person name="Delcher A.L."/>
            <person name="Schatz M."/>
            <person name="Zhao Q."/>
            <person name="Wortman J.R."/>
            <person name="Bidwell S.L."/>
            <person name="Alsmark U.C.M."/>
            <person name="Besteiro S."/>
            <person name="Sicheritz-Ponten T."/>
            <person name="Noel C.J."/>
            <person name="Dacks J.B."/>
            <person name="Foster P.G."/>
            <person name="Simillion C."/>
            <person name="Van de Peer Y."/>
            <person name="Miranda-Saavedra D."/>
            <person name="Barton G.J."/>
            <person name="Westrop G.D."/>
            <person name="Mueller S."/>
            <person name="Dessi D."/>
            <person name="Fiori P.L."/>
            <person name="Ren Q."/>
            <person name="Paulsen I."/>
            <person name="Zhang H."/>
            <person name="Bastida-Corcuera F.D."/>
            <person name="Simoes-Barbosa A."/>
            <person name="Brown M.T."/>
            <person name="Hayes R.D."/>
            <person name="Mukherjee M."/>
            <person name="Okumura C.Y."/>
            <person name="Schneider R."/>
            <person name="Smith A.J."/>
            <person name="Vanacova S."/>
            <person name="Villalvazo M."/>
            <person name="Haas B.J."/>
            <person name="Pertea M."/>
            <person name="Feldblyum T.V."/>
            <person name="Utterback T.R."/>
            <person name="Shu C.L."/>
            <person name="Osoegawa K."/>
            <person name="de Jong P.J."/>
            <person name="Hrdy I."/>
            <person name="Horvathova L."/>
            <person name="Zubacova Z."/>
            <person name="Dolezal P."/>
            <person name="Malik S.B."/>
            <person name="Logsdon J.M. Jr."/>
            <person name="Henze K."/>
            <person name="Gupta A."/>
            <person name="Wang C.C."/>
            <person name="Dunne R.L."/>
            <person name="Upcroft J.A."/>
            <person name="Upcroft P."/>
            <person name="White O."/>
            <person name="Salzberg S.L."/>
            <person name="Tang P."/>
            <person name="Chiu C.-H."/>
            <person name="Lee Y.-S."/>
            <person name="Embley T.M."/>
            <person name="Coombs G.H."/>
            <person name="Mottram J.C."/>
            <person name="Tachezy J."/>
            <person name="Fraser-Liggett C.M."/>
            <person name="Johnson P.J."/>
        </authorList>
    </citation>
    <scope>NUCLEOTIDE SEQUENCE [LARGE SCALE GENOMIC DNA]</scope>
    <source>
        <strain evidence="12">G3</strain>
    </source>
</reference>
<dbReference type="SMR" id="A2DYS1"/>
<dbReference type="PROSITE" id="PS50011">
    <property type="entry name" value="PROTEIN_KINASE_DOM"/>
    <property type="match status" value="1"/>
</dbReference>
<keyword evidence="5 12" id="KW-0418">Kinase</keyword>
<evidence type="ECO:0000256" key="1">
    <source>
        <dbReference type="ARBA" id="ARBA00012513"/>
    </source>
</evidence>
<dbReference type="SUPFAM" id="SSF56112">
    <property type="entry name" value="Protein kinase-like (PK-like)"/>
    <property type="match status" value="1"/>
</dbReference>
<evidence type="ECO:0000256" key="2">
    <source>
        <dbReference type="ARBA" id="ARBA00022527"/>
    </source>
</evidence>
<dbReference type="eggNOG" id="KOG0616">
    <property type="taxonomic scope" value="Eukaryota"/>
</dbReference>
<feature type="domain" description="Protein kinase" evidence="11">
    <location>
        <begin position="12"/>
        <end position="269"/>
    </location>
</feature>
<dbReference type="InterPro" id="IPR011009">
    <property type="entry name" value="Kinase-like_dom_sf"/>
</dbReference>
<feature type="binding site" evidence="9">
    <location>
        <position position="41"/>
    </location>
    <ligand>
        <name>ATP</name>
        <dbReference type="ChEBI" id="CHEBI:30616"/>
    </ligand>
</feature>
<evidence type="ECO:0000256" key="4">
    <source>
        <dbReference type="ARBA" id="ARBA00022741"/>
    </source>
</evidence>
<accession>A2DYS1</accession>
<evidence type="ECO:0000256" key="10">
    <source>
        <dbReference type="RuleBase" id="RU000304"/>
    </source>
</evidence>
<dbReference type="Gene3D" id="3.30.200.20">
    <property type="entry name" value="Phosphorylase Kinase, domain 1"/>
    <property type="match status" value="1"/>
</dbReference>
<dbReference type="GO" id="GO:0035556">
    <property type="term" value="P:intracellular signal transduction"/>
    <property type="evidence" value="ECO:0000318"/>
    <property type="project" value="GO_Central"/>
</dbReference>
<keyword evidence="4 9" id="KW-0547">Nucleotide-binding</keyword>
<comment type="catalytic activity">
    <reaction evidence="7">
        <text>L-threonyl-[protein] + ATP = O-phospho-L-threonyl-[protein] + ADP + H(+)</text>
        <dbReference type="Rhea" id="RHEA:46608"/>
        <dbReference type="Rhea" id="RHEA-COMP:11060"/>
        <dbReference type="Rhea" id="RHEA-COMP:11605"/>
        <dbReference type="ChEBI" id="CHEBI:15378"/>
        <dbReference type="ChEBI" id="CHEBI:30013"/>
        <dbReference type="ChEBI" id="CHEBI:30616"/>
        <dbReference type="ChEBI" id="CHEBI:61977"/>
        <dbReference type="ChEBI" id="CHEBI:456216"/>
        <dbReference type="EC" id="2.7.11.1"/>
    </reaction>
</comment>
<comment type="catalytic activity">
    <reaction evidence="8">
        <text>L-seryl-[protein] + ATP = O-phospho-L-seryl-[protein] + ADP + H(+)</text>
        <dbReference type="Rhea" id="RHEA:17989"/>
        <dbReference type="Rhea" id="RHEA-COMP:9863"/>
        <dbReference type="Rhea" id="RHEA-COMP:11604"/>
        <dbReference type="ChEBI" id="CHEBI:15378"/>
        <dbReference type="ChEBI" id="CHEBI:29999"/>
        <dbReference type="ChEBI" id="CHEBI:30616"/>
        <dbReference type="ChEBI" id="CHEBI:83421"/>
        <dbReference type="ChEBI" id="CHEBI:456216"/>
        <dbReference type="EC" id="2.7.11.1"/>
    </reaction>
</comment>
<dbReference type="PROSITE" id="PS00107">
    <property type="entry name" value="PROTEIN_KINASE_ATP"/>
    <property type="match status" value="1"/>
</dbReference>
<dbReference type="VEuPathDB" id="TrichDB:TVAGG3_0538290"/>
<reference evidence="12" key="1">
    <citation type="submission" date="2006-10" db="EMBL/GenBank/DDBJ databases">
        <authorList>
            <person name="Amadeo P."/>
            <person name="Zhao Q."/>
            <person name="Wortman J."/>
            <person name="Fraser-Liggett C."/>
            <person name="Carlton J."/>
        </authorList>
    </citation>
    <scope>NUCLEOTIDE SEQUENCE</scope>
    <source>
        <strain evidence="12">G3</strain>
    </source>
</reference>
<evidence type="ECO:0000256" key="9">
    <source>
        <dbReference type="PROSITE-ProRule" id="PRU10141"/>
    </source>
</evidence>
<gene>
    <name evidence="12" type="ORF">TVAG_426540</name>
</gene>
<dbReference type="KEGG" id="tva:4772449"/>
<dbReference type="GO" id="GO:0004674">
    <property type="term" value="F:protein serine/threonine kinase activity"/>
    <property type="evidence" value="ECO:0000318"/>
    <property type="project" value="GO_Central"/>
</dbReference>
<dbReference type="EMBL" id="DS113270">
    <property type="protein sequence ID" value="EAY14461.1"/>
    <property type="molecule type" value="Genomic_DNA"/>
</dbReference>
<evidence type="ECO:0000256" key="3">
    <source>
        <dbReference type="ARBA" id="ARBA00022679"/>
    </source>
</evidence>